<name>A0A4Q7P748_9BACT</name>
<organism evidence="1 2">
    <name type="scientific">Cecembia calidifontis</name>
    <dbReference type="NCBI Taxonomy" id="1187080"/>
    <lineage>
        <taxon>Bacteria</taxon>
        <taxon>Pseudomonadati</taxon>
        <taxon>Bacteroidota</taxon>
        <taxon>Cytophagia</taxon>
        <taxon>Cytophagales</taxon>
        <taxon>Cyclobacteriaceae</taxon>
        <taxon>Cecembia</taxon>
    </lineage>
</organism>
<protein>
    <submittedName>
        <fullName evidence="1">Uncharacterized protein</fullName>
    </submittedName>
</protein>
<proteinExistence type="predicted"/>
<dbReference type="Proteomes" id="UP000292209">
    <property type="component" value="Unassembled WGS sequence"/>
</dbReference>
<dbReference type="AlphaFoldDB" id="A0A4Q7P748"/>
<evidence type="ECO:0000313" key="2">
    <source>
        <dbReference type="Proteomes" id="UP000292209"/>
    </source>
</evidence>
<keyword evidence="2" id="KW-1185">Reference proteome</keyword>
<reference evidence="1 2" key="1">
    <citation type="submission" date="2019-02" db="EMBL/GenBank/DDBJ databases">
        <title>Genomic Encyclopedia of Archaeal and Bacterial Type Strains, Phase II (KMG-II): from individual species to whole genera.</title>
        <authorList>
            <person name="Goeker M."/>
        </authorList>
    </citation>
    <scope>NUCLEOTIDE SEQUENCE [LARGE SCALE GENOMIC DNA]</scope>
    <source>
        <strain evidence="1 2">DSM 21411</strain>
    </source>
</reference>
<dbReference type="EMBL" id="SGXG01000001">
    <property type="protein sequence ID" value="RZS95861.1"/>
    <property type="molecule type" value="Genomic_DNA"/>
</dbReference>
<accession>A0A4Q7P748</accession>
<sequence>MPATARRRKGSFILKKLIKAMKKGYVNTIRSHEIKGYAFNSLNLRQLNELWKVKDSRNTAN</sequence>
<comment type="caution">
    <text evidence="1">The sequence shown here is derived from an EMBL/GenBank/DDBJ whole genome shotgun (WGS) entry which is preliminary data.</text>
</comment>
<evidence type="ECO:0000313" key="1">
    <source>
        <dbReference type="EMBL" id="RZS95861.1"/>
    </source>
</evidence>
<gene>
    <name evidence="1" type="ORF">BC751_1411</name>
</gene>